<name>A0ABQ5NRX7_9ACTN</name>
<keyword evidence="2" id="KW-0808">Transferase</keyword>
<dbReference type="InterPro" id="IPR006764">
    <property type="entry name" value="SAM_dep_MeTrfase_SAV2177_type"/>
</dbReference>
<dbReference type="RefSeq" id="WP_323444918.1">
    <property type="nucleotide sequence ID" value="NZ_BSBI01000001.1"/>
</dbReference>
<organism evidence="2 3">
    <name type="scientific">Streptomyces yaizuensis</name>
    <dbReference type="NCBI Taxonomy" id="2989713"/>
    <lineage>
        <taxon>Bacteria</taxon>
        <taxon>Bacillati</taxon>
        <taxon>Actinomycetota</taxon>
        <taxon>Actinomycetes</taxon>
        <taxon>Kitasatosporales</taxon>
        <taxon>Streptomycetaceae</taxon>
        <taxon>Streptomyces</taxon>
    </lineage>
</organism>
<accession>A0ABQ5NRX7</accession>
<comment type="caution">
    <text evidence="2">The sequence shown here is derived from an EMBL/GenBank/DDBJ whole genome shotgun (WGS) entry which is preliminary data.</text>
</comment>
<protein>
    <submittedName>
        <fullName evidence="2">SAM-dependent methyltransferase</fullName>
    </submittedName>
</protein>
<evidence type="ECO:0000256" key="1">
    <source>
        <dbReference type="SAM" id="MobiDB-lite"/>
    </source>
</evidence>
<evidence type="ECO:0000313" key="2">
    <source>
        <dbReference type="EMBL" id="GLF92796.1"/>
    </source>
</evidence>
<evidence type="ECO:0000313" key="3">
    <source>
        <dbReference type="Proteomes" id="UP001291653"/>
    </source>
</evidence>
<gene>
    <name evidence="2" type="ORF">SYYSPA8_00885</name>
</gene>
<sequence length="270" mass="29449">MERPAWASPGTDISVPSVSRMHDYYLGGSHNFEADRAAARRAMEHLPGLPKVAQAGRAFMRRAVRYAVGAGITQFIDVGSGIPACGGVHEAVFKLSPTARVVHADHDPVAVAHGRRLLDGEPRAAVIAADLRRPRQILEAPEVRELLDLRLPTALLLIGVLDFIEDVDDPYSAVATLRDALAPGSLLVIGHTAYDGMPVPEDRAARLTEVYRDIRHPLIMRTQDRIARFFEGYEMVEPGLVSPPHWRPDAPAEPEDPYAFTGYAGVGRSA</sequence>
<dbReference type="Gene3D" id="3.40.50.150">
    <property type="entry name" value="Vaccinia Virus protein VP39"/>
    <property type="match status" value="1"/>
</dbReference>
<dbReference type="GO" id="GO:0008168">
    <property type="term" value="F:methyltransferase activity"/>
    <property type="evidence" value="ECO:0007669"/>
    <property type="project" value="UniProtKB-KW"/>
</dbReference>
<feature type="region of interest" description="Disordered" evidence="1">
    <location>
        <begin position="250"/>
        <end position="270"/>
    </location>
</feature>
<dbReference type="Proteomes" id="UP001291653">
    <property type="component" value="Unassembled WGS sequence"/>
</dbReference>
<keyword evidence="2" id="KW-0489">Methyltransferase</keyword>
<reference evidence="2 3" key="1">
    <citation type="submission" date="2022-10" db="EMBL/GenBank/DDBJ databases">
        <title>Draft genome sequence of Streptomyces sp. YSPA8.</title>
        <authorList>
            <person name="Moriuchi R."/>
            <person name="Dohra H."/>
            <person name="Yamamura H."/>
            <person name="Kodani S."/>
        </authorList>
    </citation>
    <scope>NUCLEOTIDE SEQUENCE [LARGE SCALE GENOMIC DNA]</scope>
    <source>
        <strain evidence="2 3">YSPA8</strain>
    </source>
</reference>
<dbReference type="GO" id="GO:0032259">
    <property type="term" value="P:methylation"/>
    <property type="evidence" value="ECO:0007669"/>
    <property type="project" value="UniProtKB-KW"/>
</dbReference>
<dbReference type="SUPFAM" id="SSF53335">
    <property type="entry name" value="S-adenosyl-L-methionine-dependent methyltransferases"/>
    <property type="match status" value="1"/>
</dbReference>
<dbReference type="Pfam" id="PF04672">
    <property type="entry name" value="Methyltransf_19"/>
    <property type="match status" value="1"/>
</dbReference>
<dbReference type="InterPro" id="IPR029063">
    <property type="entry name" value="SAM-dependent_MTases_sf"/>
</dbReference>
<dbReference type="EMBL" id="BSBI01000001">
    <property type="protein sequence ID" value="GLF92796.1"/>
    <property type="molecule type" value="Genomic_DNA"/>
</dbReference>
<keyword evidence="3" id="KW-1185">Reference proteome</keyword>
<proteinExistence type="predicted"/>
<dbReference type="PIRSF" id="PIRSF017393">
    <property type="entry name" value="MTase_SAV2177"/>
    <property type="match status" value="1"/>
</dbReference>